<feature type="domain" description="NYN" evidence="2">
    <location>
        <begin position="35"/>
        <end position="167"/>
    </location>
</feature>
<organism evidence="3 4">
    <name type="scientific">Candidatus Yanofskybacteria bacterium GW2011_GWC2_41_9</name>
    <dbReference type="NCBI Taxonomy" id="1619029"/>
    <lineage>
        <taxon>Bacteria</taxon>
        <taxon>Candidatus Yanofskyibacteriota</taxon>
    </lineage>
</organism>
<dbReference type="AlphaFoldDB" id="A0A0G0XPP4"/>
<dbReference type="EMBL" id="LCCE01000016">
    <property type="protein sequence ID" value="KKS26800.1"/>
    <property type="molecule type" value="Genomic_DNA"/>
</dbReference>
<gene>
    <name evidence="3" type="ORF">UU84_C0016G0005</name>
</gene>
<evidence type="ECO:0000313" key="3">
    <source>
        <dbReference type="EMBL" id="KKS26800.1"/>
    </source>
</evidence>
<name>A0A0G0XPP4_9BACT</name>
<comment type="caution">
    <text evidence="3">The sequence shown here is derived from an EMBL/GenBank/DDBJ whole genome shotgun (WGS) entry which is preliminary data.</text>
</comment>
<evidence type="ECO:0000259" key="2">
    <source>
        <dbReference type="Pfam" id="PF01936"/>
    </source>
</evidence>
<evidence type="ECO:0000313" key="4">
    <source>
        <dbReference type="Proteomes" id="UP000033859"/>
    </source>
</evidence>
<accession>A0A0G0XPP4</accession>
<dbReference type="InterPro" id="IPR021139">
    <property type="entry name" value="NYN"/>
</dbReference>
<feature type="compositionally biased region" description="Basic and acidic residues" evidence="1">
    <location>
        <begin position="9"/>
        <end position="18"/>
    </location>
</feature>
<feature type="region of interest" description="Disordered" evidence="1">
    <location>
        <begin position="1"/>
        <end position="22"/>
    </location>
</feature>
<dbReference type="GO" id="GO:0004540">
    <property type="term" value="F:RNA nuclease activity"/>
    <property type="evidence" value="ECO:0007669"/>
    <property type="project" value="InterPro"/>
</dbReference>
<proteinExistence type="predicted"/>
<dbReference type="Pfam" id="PF01936">
    <property type="entry name" value="NYN"/>
    <property type="match status" value="1"/>
</dbReference>
<dbReference type="Proteomes" id="UP000033859">
    <property type="component" value="Unassembled WGS sequence"/>
</dbReference>
<protein>
    <recommendedName>
        <fullName evidence="2">NYN domain-containing protein</fullName>
    </recommendedName>
</protein>
<dbReference type="Gene3D" id="3.40.50.1010">
    <property type="entry name" value="5'-nuclease"/>
    <property type="match status" value="1"/>
</dbReference>
<reference evidence="3 4" key="1">
    <citation type="journal article" date="2015" name="Nature">
        <title>rRNA introns, odd ribosomes, and small enigmatic genomes across a large radiation of phyla.</title>
        <authorList>
            <person name="Brown C.T."/>
            <person name="Hug L.A."/>
            <person name="Thomas B.C."/>
            <person name="Sharon I."/>
            <person name="Castelle C.J."/>
            <person name="Singh A."/>
            <person name="Wilkins M.J."/>
            <person name="Williams K.H."/>
            <person name="Banfield J.F."/>
        </authorList>
    </citation>
    <scope>NUCLEOTIDE SEQUENCE [LARGE SCALE GENOMIC DNA]</scope>
</reference>
<evidence type="ECO:0000256" key="1">
    <source>
        <dbReference type="SAM" id="MobiDB-lite"/>
    </source>
</evidence>
<sequence length="187" mass="21169">MTSPQDPVKTAEKTESTLKRKPKIFKQPPQKRIFAVFMDYKNLDDGLPGGTRKFSDFSWLINPILEQGIIAFAYVFIPDNYAGRAEIYQLSDKHDFLPILCTRKTKNGIMKNGDTVDAKMEREAIKLIIHSDITDITIVSGDADFQGLINFAIHNQKRVTVVPAAKACSERFFEMAETGKIKLEVVR</sequence>